<dbReference type="Pfam" id="PF16976">
    <property type="entry name" value="RcpC"/>
    <property type="match status" value="1"/>
</dbReference>
<dbReference type="EMBL" id="QGDJ01000003">
    <property type="protein sequence ID" value="PWJ20307.1"/>
    <property type="molecule type" value="Genomic_DNA"/>
</dbReference>
<evidence type="ECO:0000313" key="3">
    <source>
        <dbReference type="EMBL" id="SSA44338.1"/>
    </source>
</evidence>
<dbReference type="OrthoDB" id="163768at2"/>
<sequence length="268" mass="28556">MRVASLLTALTGLAVAGGTTYLARDYLTPAPVEATREAAPETVPVIVAKADIGFGQAIEAHMLNIIEWPADAAPAATFTSFDQLLPSDGQGLRRAKRPFSQGDIILAPKVSDFGEKVTITQTLDPSRRAMALTVNAQTSAGGFVTPGDFVDIVLTRGGGGGLTTHTIMQNVRVIAVDQMSDENNDNPMVARTVTVDVSPDEAQRLSLAQSAGRLSLTLRSFEETEDAQELEAVSLVDLLDGPVVDSEGERQKRVRIRRGTELSDTILN</sequence>
<dbReference type="Proteomes" id="UP000245839">
    <property type="component" value="Unassembled WGS sequence"/>
</dbReference>
<dbReference type="AlphaFoldDB" id="A0A2Y9ALZ3"/>
<dbReference type="SMART" id="SM00858">
    <property type="entry name" value="SAF"/>
    <property type="match status" value="1"/>
</dbReference>
<proteinExistence type="predicted"/>
<dbReference type="Proteomes" id="UP000251571">
    <property type="component" value="Unassembled WGS sequence"/>
</dbReference>
<evidence type="ECO:0000313" key="4">
    <source>
        <dbReference type="Proteomes" id="UP000245839"/>
    </source>
</evidence>
<evidence type="ECO:0000259" key="1">
    <source>
        <dbReference type="SMART" id="SM00858"/>
    </source>
</evidence>
<name>A0A2Y9ALZ3_9RHOB</name>
<dbReference type="InterPro" id="IPR013974">
    <property type="entry name" value="SAF"/>
</dbReference>
<evidence type="ECO:0000313" key="5">
    <source>
        <dbReference type="Proteomes" id="UP000251571"/>
    </source>
</evidence>
<gene>
    <name evidence="2" type="ORF">BCF38_103122</name>
    <name evidence="3" type="ORF">SAMN05421539_103122</name>
</gene>
<accession>A0A2Y9ALZ3</accession>
<dbReference type="NCBIfam" id="TIGR03177">
    <property type="entry name" value="pilus_cpaB"/>
    <property type="match status" value="1"/>
</dbReference>
<evidence type="ECO:0000313" key="2">
    <source>
        <dbReference type="EMBL" id="PWJ20307.1"/>
    </source>
</evidence>
<dbReference type="EMBL" id="UETC01000003">
    <property type="protein sequence ID" value="SSA44338.1"/>
    <property type="molecule type" value="Genomic_DNA"/>
</dbReference>
<reference evidence="3 5" key="1">
    <citation type="submission" date="2016-10" db="EMBL/GenBank/DDBJ databases">
        <authorList>
            <person name="Cai Z."/>
        </authorList>
    </citation>
    <scope>NUCLEOTIDE SEQUENCE [LARGE SCALE GENOMIC DNA]</scope>
    <source>
        <strain evidence="3 5">DSM 25227</strain>
    </source>
</reference>
<dbReference type="RefSeq" id="WP_109563899.1">
    <property type="nucleotide sequence ID" value="NZ_QGDJ01000003.1"/>
</dbReference>
<keyword evidence="4" id="KW-1185">Reference proteome</keyword>
<dbReference type="InterPro" id="IPR017592">
    <property type="entry name" value="Pilus_assmbl_Flp-typ_CpaB"/>
</dbReference>
<dbReference type="CDD" id="cd11614">
    <property type="entry name" value="SAF_CpaB_FlgA_like"/>
    <property type="match status" value="1"/>
</dbReference>
<reference evidence="2 4" key="2">
    <citation type="submission" date="2018-03" db="EMBL/GenBank/DDBJ databases">
        <title>Genomic Encyclopedia of Archaeal and Bacterial Type Strains, Phase II (KMG-II): from individual species to whole genera.</title>
        <authorList>
            <person name="Goeker M."/>
        </authorList>
    </citation>
    <scope>NUCLEOTIDE SEQUENCE [LARGE SCALE GENOMIC DNA]</scope>
    <source>
        <strain evidence="2 4">DSM 25227</strain>
    </source>
</reference>
<feature type="domain" description="SAF" evidence="1">
    <location>
        <begin position="43"/>
        <end position="111"/>
    </location>
</feature>
<dbReference type="Pfam" id="PF08666">
    <property type="entry name" value="SAF"/>
    <property type="match status" value="1"/>
</dbReference>
<organism evidence="3 5">
    <name type="scientific">Jannaschia seohaensis</name>
    <dbReference type="NCBI Taxonomy" id="475081"/>
    <lineage>
        <taxon>Bacteria</taxon>
        <taxon>Pseudomonadati</taxon>
        <taxon>Pseudomonadota</taxon>
        <taxon>Alphaproteobacteria</taxon>
        <taxon>Rhodobacterales</taxon>
        <taxon>Roseobacteraceae</taxon>
        <taxon>Jannaschia</taxon>
    </lineage>
</organism>
<protein>
    <submittedName>
        <fullName evidence="3">Pilus assembly protein CpaB</fullName>
    </submittedName>
</protein>
<dbReference type="InterPro" id="IPR031571">
    <property type="entry name" value="RcpC_dom"/>
</dbReference>